<proteinExistence type="predicted"/>
<comment type="caution">
    <text evidence="2">The sequence shown here is derived from an EMBL/GenBank/DDBJ whole genome shotgun (WGS) entry which is preliminary data.</text>
</comment>
<feature type="chain" id="PRO_5046359159" evidence="1">
    <location>
        <begin position="33"/>
        <end position="193"/>
    </location>
</feature>
<dbReference type="RefSeq" id="WP_310769563.1">
    <property type="nucleotide sequence ID" value="NZ_JBHRWR010000009.1"/>
</dbReference>
<evidence type="ECO:0000313" key="3">
    <source>
        <dbReference type="Proteomes" id="UP001595701"/>
    </source>
</evidence>
<reference evidence="3" key="1">
    <citation type="journal article" date="2019" name="Int. J. Syst. Evol. Microbiol.">
        <title>The Global Catalogue of Microorganisms (GCM) 10K type strain sequencing project: providing services to taxonomists for standard genome sequencing and annotation.</title>
        <authorList>
            <consortium name="The Broad Institute Genomics Platform"/>
            <consortium name="The Broad Institute Genome Sequencing Center for Infectious Disease"/>
            <person name="Wu L."/>
            <person name="Ma J."/>
        </authorList>
    </citation>
    <scope>NUCLEOTIDE SEQUENCE [LARGE SCALE GENOMIC DNA]</scope>
    <source>
        <strain evidence="3">CGMCC 4.7035</strain>
    </source>
</reference>
<keyword evidence="3" id="KW-1185">Reference proteome</keyword>
<accession>A0ABV7SEH3</accession>
<organism evidence="2 3">
    <name type="scientific">Streptomyces yaanensis</name>
    <dbReference type="NCBI Taxonomy" id="1142239"/>
    <lineage>
        <taxon>Bacteria</taxon>
        <taxon>Bacillati</taxon>
        <taxon>Actinomycetota</taxon>
        <taxon>Actinomycetes</taxon>
        <taxon>Kitasatosporales</taxon>
        <taxon>Streptomycetaceae</taxon>
        <taxon>Streptomyces</taxon>
    </lineage>
</organism>
<protein>
    <submittedName>
        <fullName evidence="2">Uncharacterized protein</fullName>
    </submittedName>
</protein>
<feature type="signal peptide" evidence="1">
    <location>
        <begin position="1"/>
        <end position="32"/>
    </location>
</feature>
<gene>
    <name evidence="2" type="ORF">ACFOZ0_14940</name>
</gene>
<name>A0ABV7SEH3_9ACTN</name>
<keyword evidence="1" id="KW-0732">Signal</keyword>
<evidence type="ECO:0000256" key="1">
    <source>
        <dbReference type="SAM" id="SignalP"/>
    </source>
</evidence>
<dbReference type="Proteomes" id="UP001595701">
    <property type="component" value="Unassembled WGS sequence"/>
</dbReference>
<dbReference type="EMBL" id="JBHRWR010000009">
    <property type="protein sequence ID" value="MFC3574545.1"/>
    <property type="molecule type" value="Genomic_DNA"/>
</dbReference>
<evidence type="ECO:0000313" key="2">
    <source>
        <dbReference type="EMBL" id="MFC3574545.1"/>
    </source>
</evidence>
<sequence length="193" mass="19391">MTSGNSTGMSLARCAILAAGAVAALGATPAGAGGTADGVDGVDSADTWVGFEVVAPGGLYVSAPCAAALSDAWPGHMAHGRLGEVRVTDERAARDAAWTATVTVSQDFTAGSPDSDETISRSHVVYRPGAAIDAFNGPFTPGHPGRLTTFRMAFSHPSGSGSNSVTWNPTLIVHVPAAGVADVYRGTVTHSVA</sequence>